<accession>A0ABR5SF28</accession>
<dbReference type="InterPro" id="IPR052048">
    <property type="entry name" value="ST_Response_Regulator"/>
</dbReference>
<name>A0ABR5SF28_9BACT</name>
<dbReference type="Gene3D" id="3.40.50.2300">
    <property type="match status" value="1"/>
</dbReference>
<evidence type="ECO:0000313" key="3">
    <source>
        <dbReference type="EMBL" id="KWT85539.1"/>
    </source>
</evidence>
<proteinExistence type="predicted"/>
<dbReference type="EMBL" id="LNQR01000060">
    <property type="protein sequence ID" value="KWT85539.1"/>
    <property type="molecule type" value="Genomic_DNA"/>
</dbReference>
<dbReference type="InterPro" id="IPR001789">
    <property type="entry name" value="Sig_transdc_resp-reg_receiver"/>
</dbReference>
<keyword evidence="1" id="KW-0597">Phosphoprotein</keyword>
<dbReference type="Pfam" id="PF00072">
    <property type="entry name" value="Response_reg"/>
    <property type="match status" value="1"/>
</dbReference>
<dbReference type="InterPro" id="IPR011006">
    <property type="entry name" value="CheY-like_superfamily"/>
</dbReference>
<dbReference type="SUPFAM" id="SSF52172">
    <property type="entry name" value="CheY-like"/>
    <property type="match status" value="1"/>
</dbReference>
<sequence>MAFSLLLVDDSNVARRYVRKEMLSILNYEDIAITEGSNGKEAYDFCTANKFDLVVIDLTMPVMTGYEALECLKKSGNTVKAIVLSADIQPGVEEMVKASGAIGYLKKPFNREQMLKLLEESGYNVKD</sequence>
<feature type="modified residue" description="4-aspartylphosphate" evidence="1">
    <location>
        <position position="57"/>
    </location>
</feature>
<comment type="caution">
    <text evidence="3">The sequence shown here is derived from an EMBL/GenBank/DDBJ whole genome shotgun (WGS) entry which is preliminary data.</text>
</comment>
<reference evidence="3 4" key="1">
    <citation type="submission" date="2015-11" db="EMBL/GenBank/DDBJ databases">
        <authorList>
            <person name="Lin W."/>
        </authorList>
    </citation>
    <scope>NUCLEOTIDE SEQUENCE [LARGE SCALE GENOMIC DNA]</scope>
    <source>
        <strain evidence="3 4">HCH-1</strain>
    </source>
</reference>
<keyword evidence="4" id="KW-1185">Reference proteome</keyword>
<dbReference type="SMART" id="SM00448">
    <property type="entry name" value="REC"/>
    <property type="match status" value="1"/>
</dbReference>
<protein>
    <submittedName>
        <fullName evidence="3">Chemotaxis protein</fullName>
    </submittedName>
</protein>
<evidence type="ECO:0000259" key="2">
    <source>
        <dbReference type="PROSITE" id="PS50110"/>
    </source>
</evidence>
<evidence type="ECO:0000256" key="1">
    <source>
        <dbReference type="PROSITE-ProRule" id="PRU00169"/>
    </source>
</evidence>
<dbReference type="Proteomes" id="UP000060487">
    <property type="component" value="Unassembled WGS sequence"/>
</dbReference>
<dbReference type="PANTHER" id="PTHR43228:SF1">
    <property type="entry name" value="TWO-COMPONENT RESPONSE REGULATOR ARR22"/>
    <property type="match status" value="1"/>
</dbReference>
<feature type="domain" description="Response regulatory" evidence="2">
    <location>
        <begin position="4"/>
        <end position="122"/>
    </location>
</feature>
<organism evidence="3 4">
    <name type="scientific">Candidatus Magnetominusculus xianensis</name>
    <dbReference type="NCBI Taxonomy" id="1748249"/>
    <lineage>
        <taxon>Bacteria</taxon>
        <taxon>Pseudomonadati</taxon>
        <taxon>Nitrospirota</taxon>
        <taxon>Nitrospiria</taxon>
        <taxon>Nitrospirales</taxon>
        <taxon>Nitrospiraceae</taxon>
        <taxon>Candidatus Magnetominusculus</taxon>
    </lineage>
</organism>
<gene>
    <name evidence="3" type="ORF">ASN18_1673</name>
</gene>
<evidence type="ECO:0000313" key="4">
    <source>
        <dbReference type="Proteomes" id="UP000060487"/>
    </source>
</evidence>
<dbReference type="PROSITE" id="PS50110">
    <property type="entry name" value="RESPONSE_REGULATORY"/>
    <property type="match status" value="1"/>
</dbReference>
<dbReference type="PANTHER" id="PTHR43228">
    <property type="entry name" value="TWO-COMPONENT RESPONSE REGULATOR"/>
    <property type="match status" value="1"/>
</dbReference>
<dbReference type="RefSeq" id="WP_085052292.1">
    <property type="nucleotide sequence ID" value="NZ_LNQR01000060.1"/>
</dbReference>